<feature type="domain" description="DUF4064" evidence="2">
    <location>
        <begin position="16"/>
        <end position="123"/>
    </location>
</feature>
<feature type="transmembrane region" description="Helical" evidence="1">
    <location>
        <begin position="132"/>
        <end position="148"/>
    </location>
</feature>
<dbReference type="AlphaFoldDB" id="A0A428N9E3"/>
<evidence type="ECO:0000313" key="3">
    <source>
        <dbReference type="EMBL" id="RSL35022.1"/>
    </source>
</evidence>
<keyword evidence="1" id="KW-0812">Transmembrane</keyword>
<evidence type="ECO:0000313" key="4">
    <source>
        <dbReference type="Proteomes" id="UP000275076"/>
    </source>
</evidence>
<comment type="caution">
    <text evidence="3">The sequence shown here is derived from an EMBL/GenBank/DDBJ whole genome shotgun (WGS) entry which is preliminary data.</text>
</comment>
<sequence>MISIRDLYDKGGEILKRKPEKILIICGIGLFIIGAFFVFVFGNVITNTDFETFINESVEQESEQDIPVEEFEGFFEQVQSINYNLHGVLMVLIAAIGAVALFTKHSRLLSGIFSLIGAGMTVIIFWWMILPLVPAILYFIAGFMFLLRKPQSK</sequence>
<proteinExistence type="predicted"/>
<dbReference type="EMBL" id="RBVX01000001">
    <property type="protein sequence ID" value="RSL35022.1"/>
    <property type="molecule type" value="Genomic_DNA"/>
</dbReference>
<dbReference type="InterPro" id="IPR025273">
    <property type="entry name" value="DUF4064"/>
</dbReference>
<feature type="transmembrane region" description="Helical" evidence="1">
    <location>
        <begin position="21"/>
        <end position="45"/>
    </location>
</feature>
<feature type="transmembrane region" description="Helical" evidence="1">
    <location>
        <begin position="83"/>
        <end position="101"/>
    </location>
</feature>
<evidence type="ECO:0000259" key="2">
    <source>
        <dbReference type="Pfam" id="PF13273"/>
    </source>
</evidence>
<gene>
    <name evidence="3" type="ORF">D7Z54_00110</name>
</gene>
<keyword evidence="1" id="KW-0472">Membrane</keyword>
<dbReference type="OrthoDB" id="2967196at2"/>
<evidence type="ECO:0000256" key="1">
    <source>
        <dbReference type="SAM" id="Phobius"/>
    </source>
</evidence>
<name>A0A428N9E3_9BACI</name>
<protein>
    <submittedName>
        <fullName evidence="3">DUF4064 domain-containing protein</fullName>
    </submittedName>
</protein>
<keyword evidence="1" id="KW-1133">Transmembrane helix</keyword>
<reference evidence="3 4" key="1">
    <citation type="submission" date="2018-10" db="EMBL/GenBank/DDBJ databases">
        <title>Draft genome sequence of Bacillus salarius IM0101, isolated from a hypersaline soil in Inner Mongolia, China.</title>
        <authorList>
            <person name="Yamprayoonswat W."/>
            <person name="Boonvisut S."/>
            <person name="Jumpathong W."/>
            <person name="Sittihan S."/>
            <person name="Ruangsuj P."/>
            <person name="Wanthongcharoen S."/>
            <person name="Thongpramul N."/>
            <person name="Pimmason S."/>
            <person name="Yu B."/>
            <person name="Yasawong M."/>
        </authorList>
    </citation>
    <scope>NUCLEOTIDE SEQUENCE [LARGE SCALE GENOMIC DNA]</scope>
    <source>
        <strain evidence="3 4">IM0101</strain>
    </source>
</reference>
<organism evidence="3 4">
    <name type="scientific">Salibacterium salarium</name>
    <dbReference type="NCBI Taxonomy" id="284579"/>
    <lineage>
        <taxon>Bacteria</taxon>
        <taxon>Bacillati</taxon>
        <taxon>Bacillota</taxon>
        <taxon>Bacilli</taxon>
        <taxon>Bacillales</taxon>
        <taxon>Bacillaceae</taxon>
    </lineage>
</organism>
<keyword evidence="4" id="KW-1185">Reference proteome</keyword>
<dbReference type="Proteomes" id="UP000275076">
    <property type="component" value="Unassembled WGS sequence"/>
</dbReference>
<dbReference type="Pfam" id="PF13273">
    <property type="entry name" value="DUF4064"/>
    <property type="match status" value="1"/>
</dbReference>
<accession>A0A428N9E3</accession>